<proteinExistence type="predicted"/>
<name>X0Z9Q6_9ZZZZ</name>
<protein>
    <submittedName>
        <fullName evidence="1">Uncharacterized protein</fullName>
    </submittedName>
</protein>
<sequence>MDEFDMIKIILQNQVSILGILGIMNHKKYHDAEIQSLVEDANARISEKFGVEDEN</sequence>
<dbReference type="EMBL" id="BART01007942">
    <property type="protein sequence ID" value="GAG66110.1"/>
    <property type="molecule type" value="Genomic_DNA"/>
</dbReference>
<accession>X0Z9Q6</accession>
<dbReference type="AlphaFoldDB" id="X0Z9Q6"/>
<gene>
    <name evidence="1" type="ORF">S01H4_17961</name>
</gene>
<organism evidence="1">
    <name type="scientific">marine sediment metagenome</name>
    <dbReference type="NCBI Taxonomy" id="412755"/>
    <lineage>
        <taxon>unclassified sequences</taxon>
        <taxon>metagenomes</taxon>
        <taxon>ecological metagenomes</taxon>
    </lineage>
</organism>
<comment type="caution">
    <text evidence="1">The sequence shown here is derived from an EMBL/GenBank/DDBJ whole genome shotgun (WGS) entry which is preliminary data.</text>
</comment>
<evidence type="ECO:0000313" key="1">
    <source>
        <dbReference type="EMBL" id="GAG66110.1"/>
    </source>
</evidence>
<reference evidence="1" key="1">
    <citation type="journal article" date="2014" name="Front. Microbiol.">
        <title>High frequency of phylogenetically diverse reductive dehalogenase-homologous genes in deep subseafloor sedimentary metagenomes.</title>
        <authorList>
            <person name="Kawai M."/>
            <person name="Futagami T."/>
            <person name="Toyoda A."/>
            <person name="Takaki Y."/>
            <person name="Nishi S."/>
            <person name="Hori S."/>
            <person name="Arai W."/>
            <person name="Tsubouchi T."/>
            <person name="Morono Y."/>
            <person name="Uchiyama I."/>
            <person name="Ito T."/>
            <person name="Fujiyama A."/>
            <person name="Inagaki F."/>
            <person name="Takami H."/>
        </authorList>
    </citation>
    <scope>NUCLEOTIDE SEQUENCE</scope>
    <source>
        <strain evidence="1">Expedition CK06-06</strain>
    </source>
</reference>